<comment type="caution">
    <text evidence="1">The sequence shown here is derived from an EMBL/GenBank/DDBJ whole genome shotgun (WGS) entry which is preliminary data.</text>
</comment>
<dbReference type="Proteomes" id="UP001055115">
    <property type="component" value="Unassembled WGS sequence"/>
</dbReference>
<dbReference type="GeneID" id="73332142"/>
<accession>A0AA37PFC5</accession>
<dbReference type="AlphaFoldDB" id="A0AA37PFC5"/>
<organism evidence="1 2">
    <name type="scientific">Colletotrichum spaethianum</name>
    <dbReference type="NCBI Taxonomy" id="700344"/>
    <lineage>
        <taxon>Eukaryota</taxon>
        <taxon>Fungi</taxon>
        <taxon>Dikarya</taxon>
        <taxon>Ascomycota</taxon>
        <taxon>Pezizomycotina</taxon>
        <taxon>Sordariomycetes</taxon>
        <taxon>Hypocreomycetidae</taxon>
        <taxon>Glomerellales</taxon>
        <taxon>Glomerellaceae</taxon>
        <taxon>Colletotrichum</taxon>
        <taxon>Colletotrichum spaethianum species complex</taxon>
    </lineage>
</organism>
<gene>
    <name evidence="1" type="ORF">ColSpa_11340</name>
</gene>
<protein>
    <submittedName>
        <fullName evidence="1">Uncharacterized protein</fullName>
    </submittedName>
</protein>
<evidence type="ECO:0000313" key="2">
    <source>
        <dbReference type="Proteomes" id="UP001055115"/>
    </source>
</evidence>
<proteinExistence type="predicted"/>
<name>A0AA37PFC5_9PEZI</name>
<sequence>MEVRLAQVKHEWEGTIEELEKIIKRLIMKHKTFLSQMQMAEMREWMASDAEEEFSELELAICDLKDSLREPENELQESIRSGQIFMETDVNYFLANDGSPGDVTACFPHLTQVRKTLVELHQLHPRIGIMQTTCKEMLEDSYRARKRPSRTTFHLFM</sequence>
<keyword evidence="2" id="KW-1185">Reference proteome</keyword>
<evidence type="ECO:0000313" key="1">
    <source>
        <dbReference type="EMBL" id="GKT51159.1"/>
    </source>
</evidence>
<dbReference type="RefSeq" id="XP_049133509.1">
    <property type="nucleotide sequence ID" value="XM_049277552.1"/>
</dbReference>
<reference evidence="1 2" key="1">
    <citation type="submission" date="2022-03" db="EMBL/GenBank/DDBJ databases">
        <title>Genome data of Colletotrichum spp.</title>
        <authorList>
            <person name="Utami Y.D."/>
            <person name="Hiruma K."/>
        </authorList>
    </citation>
    <scope>NUCLEOTIDE SEQUENCE [LARGE SCALE GENOMIC DNA]</scope>
    <source>
        <strain evidence="1 2">MAFF 239500</strain>
    </source>
</reference>
<dbReference type="EMBL" id="BQXU01000045">
    <property type="protein sequence ID" value="GKT51159.1"/>
    <property type="molecule type" value="Genomic_DNA"/>
</dbReference>